<name>A0A8A3PPP9_9HELO</name>
<gene>
    <name evidence="2" type="ORF">DSL72_009516</name>
</gene>
<keyword evidence="3" id="KW-1185">Reference proteome</keyword>
<protein>
    <submittedName>
        <fullName evidence="2">Uncharacterized protein</fullName>
    </submittedName>
</protein>
<sequence>MLPSLGPFLTNTAPSNSLILDLPPPHPASSSNSLTLTRPVLPATAPATPPATSSSRNSPRSSYISWSPSVLARGSLTSGRLLKKKFVGPEGDADESSEVVFGWALRLGGSGGGGGRAGCGFGCGCAGYGYGYGGSSYGVCWAEK</sequence>
<reference evidence="2" key="1">
    <citation type="submission" date="2020-10" db="EMBL/GenBank/DDBJ databases">
        <title>Genome Sequence of Monilinia vaccinii-corymbosi Sheds Light on Mummy Berry Disease Infection of Blueberry and Mating Type.</title>
        <authorList>
            <person name="Yow A.G."/>
            <person name="Zhang Y."/>
            <person name="Bansal K."/>
            <person name="Eacker S.M."/>
            <person name="Sullivan S."/>
            <person name="Liachko I."/>
            <person name="Cubeta M.A."/>
            <person name="Rollins J.A."/>
            <person name="Ashrafi H."/>
        </authorList>
    </citation>
    <scope>NUCLEOTIDE SEQUENCE</scope>
    <source>
        <strain evidence="2">RL-1</strain>
    </source>
</reference>
<accession>A0A8A3PPP9</accession>
<feature type="region of interest" description="Disordered" evidence="1">
    <location>
        <begin position="19"/>
        <end position="65"/>
    </location>
</feature>
<dbReference type="Proteomes" id="UP000672032">
    <property type="component" value="Chromosome 8"/>
</dbReference>
<organism evidence="2 3">
    <name type="scientific">Monilinia vaccinii-corymbosi</name>
    <dbReference type="NCBI Taxonomy" id="61207"/>
    <lineage>
        <taxon>Eukaryota</taxon>
        <taxon>Fungi</taxon>
        <taxon>Dikarya</taxon>
        <taxon>Ascomycota</taxon>
        <taxon>Pezizomycotina</taxon>
        <taxon>Leotiomycetes</taxon>
        <taxon>Helotiales</taxon>
        <taxon>Sclerotiniaceae</taxon>
        <taxon>Monilinia</taxon>
    </lineage>
</organism>
<evidence type="ECO:0000313" key="3">
    <source>
        <dbReference type="Proteomes" id="UP000672032"/>
    </source>
</evidence>
<proteinExistence type="predicted"/>
<evidence type="ECO:0000256" key="1">
    <source>
        <dbReference type="SAM" id="MobiDB-lite"/>
    </source>
</evidence>
<feature type="compositionally biased region" description="Low complexity" evidence="1">
    <location>
        <begin position="37"/>
        <end position="65"/>
    </location>
</feature>
<dbReference type="EMBL" id="CP063412">
    <property type="protein sequence ID" value="QSZ37418.1"/>
    <property type="molecule type" value="Genomic_DNA"/>
</dbReference>
<evidence type="ECO:0000313" key="2">
    <source>
        <dbReference type="EMBL" id="QSZ37418.1"/>
    </source>
</evidence>
<dbReference type="AlphaFoldDB" id="A0A8A3PPP9"/>